<accession>A0A3D9UJ19</accession>
<organism evidence="2 3">
    <name type="scientific">Calidifontibacter indicus</name>
    <dbReference type="NCBI Taxonomy" id="419650"/>
    <lineage>
        <taxon>Bacteria</taxon>
        <taxon>Bacillati</taxon>
        <taxon>Actinomycetota</taxon>
        <taxon>Actinomycetes</taxon>
        <taxon>Micrococcales</taxon>
        <taxon>Dermacoccaceae</taxon>
        <taxon>Calidifontibacter</taxon>
    </lineage>
</organism>
<dbReference type="RefSeq" id="WP_115921555.1">
    <property type="nucleotide sequence ID" value="NZ_QTUA01000001.1"/>
</dbReference>
<evidence type="ECO:0000256" key="1">
    <source>
        <dbReference type="SAM" id="SignalP"/>
    </source>
</evidence>
<keyword evidence="3" id="KW-1185">Reference proteome</keyword>
<dbReference type="EMBL" id="QTUA01000001">
    <property type="protein sequence ID" value="REF29438.1"/>
    <property type="molecule type" value="Genomic_DNA"/>
</dbReference>
<dbReference type="Proteomes" id="UP000256253">
    <property type="component" value="Unassembled WGS sequence"/>
</dbReference>
<feature type="chain" id="PRO_5017777980" description="DUF5666 domain-containing protein" evidence="1">
    <location>
        <begin position="23"/>
        <end position="178"/>
    </location>
</feature>
<dbReference type="PROSITE" id="PS51257">
    <property type="entry name" value="PROKAR_LIPOPROTEIN"/>
    <property type="match status" value="1"/>
</dbReference>
<protein>
    <recommendedName>
        <fullName evidence="4">DUF5666 domain-containing protein</fullName>
    </recommendedName>
</protein>
<dbReference type="AlphaFoldDB" id="A0A3D9UJ19"/>
<evidence type="ECO:0008006" key="4">
    <source>
        <dbReference type="Google" id="ProtNLM"/>
    </source>
</evidence>
<reference evidence="2 3" key="1">
    <citation type="submission" date="2018-08" db="EMBL/GenBank/DDBJ databases">
        <title>Sequencing the genomes of 1000 actinobacteria strains.</title>
        <authorList>
            <person name="Klenk H.-P."/>
        </authorList>
    </citation>
    <scope>NUCLEOTIDE SEQUENCE [LARGE SCALE GENOMIC DNA]</scope>
    <source>
        <strain evidence="2 3">DSM 22967</strain>
    </source>
</reference>
<proteinExistence type="predicted"/>
<comment type="caution">
    <text evidence="2">The sequence shown here is derived from an EMBL/GenBank/DDBJ whole genome shotgun (WGS) entry which is preliminary data.</text>
</comment>
<evidence type="ECO:0000313" key="2">
    <source>
        <dbReference type="EMBL" id="REF29438.1"/>
    </source>
</evidence>
<keyword evidence="1" id="KW-0732">Signal</keyword>
<gene>
    <name evidence="2" type="ORF">DFJ65_0385</name>
</gene>
<feature type="signal peptide" evidence="1">
    <location>
        <begin position="1"/>
        <end position="22"/>
    </location>
</feature>
<evidence type="ECO:0000313" key="3">
    <source>
        <dbReference type="Proteomes" id="UP000256253"/>
    </source>
</evidence>
<name>A0A3D9UJ19_9MICO</name>
<sequence>MNIQRTTLVIALAAATSLTASACSQGSGEDQASGPTKTAHLSHSFDVTDQRAVAGWSDRIFVGTVEAKTGSKSRVKDLPAGQWKVRVKETIKGPQLQVQTVSQTGGKDADGTVILMDGDPILVKGKTYIFAGRYDPRTDTVVVVSKYGDVPVSDVADTKVNAMKASAKNPKAVHKPAI</sequence>
<dbReference type="OrthoDB" id="1899479at2"/>